<keyword evidence="5 7" id="KW-1133">Transmembrane helix</keyword>
<evidence type="ECO:0000256" key="1">
    <source>
        <dbReference type="ARBA" id="ARBA00004651"/>
    </source>
</evidence>
<dbReference type="Pfam" id="PF00528">
    <property type="entry name" value="BPD_transp_1"/>
    <property type="match status" value="1"/>
</dbReference>
<feature type="domain" description="ABC transmembrane type-1" evidence="8">
    <location>
        <begin position="98"/>
        <end position="307"/>
    </location>
</feature>
<dbReference type="PANTHER" id="PTHR43163:SF6">
    <property type="entry name" value="DIPEPTIDE TRANSPORT SYSTEM PERMEASE PROTEIN DPPB-RELATED"/>
    <property type="match status" value="1"/>
</dbReference>
<evidence type="ECO:0000313" key="10">
    <source>
        <dbReference type="Proteomes" id="UP000319094"/>
    </source>
</evidence>
<dbReference type="GO" id="GO:0055085">
    <property type="term" value="P:transmembrane transport"/>
    <property type="evidence" value="ECO:0007669"/>
    <property type="project" value="InterPro"/>
</dbReference>
<keyword evidence="3" id="KW-1003">Cell membrane</keyword>
<evidence type="ECO:0000256" key="2">
    <source>
        <dbReference type="ARBA" id="ARBA00022448"/>
    </source>
</evidence>
<dbReference type="Pfam" id="PF19300">
    <property type="entry name" value="BPD_transp_1_N"/>
    <property type="match status" value="1"/>
</dbReference>
<gene>
    <name evidence="9" type="ORF">FB468_1331</name>
</gene>
<dbReference type="AlphaFoldDB" id="A0A542Y5F0"/>
<proteinExistence type="inferred from homology"/>
<name>A0A542Y5F0_9MICO</name>
<evidence type="ECO:0000256" key="5">
    <source>
        <dbReference type="ARBA" id="ARBA00022989"/>
    </source>
</evidence>
<keyword evidence="10" id="KW-1185">Reference proteome</keyword>
<accession>A0A542Y5F0</accession>
<dbReference type="Gene3D" id="1.10.3720.10">
    <property type="entry name" value="MetI-like"/>
    <property type="match status" value="1"/>
</dbReference>
<comment type="subcellular location">
    <subcellularLocation>
        <location evidence="1 7">Cell membrane</location>
        <topology evidence="1 7">Multi-pass membrane protein</topology>
    </subcellularLocation>
</comment>
<organism evidence="9 10">
    <name type="scientific">Leucobacter komagatae</name>
    <dbReference type="NCBI Taxonomy" id="55969"/>
    <lineage>
        <taxon>Bacteria</taxon>
        <taxon>Bacillati</taxon>
        <taxon>Actinomycetota</taxon>
        <taxon>Actinomycetes</taxon>
        <taxon>Micrococcales</taxon>
        <taxon>Microbacteriaceae</taxon>
        <taxon>Leucobacter</taxon>
    </lineage>
</organism>
<dbReference type="InterPro" id="IPR035906">
    <property type="entry name" value="MetI-like_sf"/>
</dbReference>
<comment type="caution">
    <text evidence="9">The sequence shown here is derived from an EMBL/GenBank/DDBJ whole genome shotgun (WGS) entry which is preliminary data.</text>
</comment>
<keyword evidence="2 7" id="KW-0813">Transport</keyword>
<feature type="transmembrane region" description="Helical" evidence="7">
    <location>
        <begin position="185"/>
        <end position="206"/>
    </location>
</feature>
<feature type="transmembrane region" description="Helical" evidence="7">
    <location>
        <begin position="137"/>
        <end position="165"/>
    </location>
</feature>
<dbReference type="InterPro" id="IPR045621">
    <property type="entry name" value="BPD_transp_1_N"/>
</dbReference>
<sequence>MHRGRYIWRRTLFALVTVFVAVTINFLLFRVLPGSAANRLSRVPGASAEMKAALERQFGIDKSLWEQYVLYLKGLFTGNLGISFSNRQPVAANLAEAFLNTLPLVLTGTIIALAIGILLGILSAVRRGTFFDHAMTNISVLFYAFPTQFVGAMLLIFFAGVLPSAGMADPFAMALSPGEQFADRLRHLILPVATLALTLYAEYLLIMRSSVLETLGEDYVLTARAKGLPRGRIIRSYSVRNAMLPTVTMIALALGTVVSGAILIEVIYSWPGIGRELYQAVLQRDYPMLQGGFLVITITVVVFNYLADLAYAWLDPRVSD</sequence>
<feature type="transmembrane region" description="Helical" evidence="7">
    <location>
        <begin position="12"/>
        <end position="32"/>
    </location>
</feature>
<keyword evidence="4 7" id="KW-0812">Transmembrane</keyword>
<evidence type="ECO:0000313" key="9">
    <source>
        <dbReference type="EMBL" id="TQL43312.1"/>
    </source>
</evidence>
<dbReference type="PROSITE" id="PS50928">
    <property type="entry name" value="ABC_TM1"/>
    <property type="match status" value="1"/>
</dbReference>
<dbReference type="PANTHER" id="PTHR43163">
    <property type="entry name" value="DIPEPTIDE TRANSPORT SYSTEM PERMEASE PROTEIN DPPB-RELATED"/>
    <property type="match status" value="1"/>
</dbReference>
<protein>
    <submittedName>
        <fullName evidence="9">Peptide/nickel transport system permease protein</fullName>
    </submittedName>
</protein>
<evidence type="ECO:0000256" key="3">
    <source>
        <dbReference type="ARBA" id="ARBA00022475"/>
    </source>
</evidence>
<evidence type="ECO:0000259" key="8">
    <source>
        <dbReference type="PROSITE" id="PS50928"/>
    </source>
</evidence>
<dbReference type="InterPro" id="IPR000515">
    <property type="entry name" value="MetI-like"/>
</dbReference>
<dbReference type="GO" id="GO:0005886">
    <property type="term" value="C:plasma membrane"/>
    <property type="evidence" value="ECO:0007669"/>
    <property type="project" value="UniProtKB-SubCell"/>
</dbReference>
<keyword evidence="6 7" id="KW-0472">Membrane</keyword>
<comment type="similarity">
    <text evidence="7">Belongs to the binding-protein-dependent transport system permease family.</text>
</comment>
<dbReference type="EMBL" id="VFON01000001">
    <property type="protein sequence ID" value="TQL43312.1"/>
    <property type="molecule type" value="Genomic_DNA"/>
</dbReference>
<dbReference type="RefSeq" id="WP_141886653.1">
    <property type="nucleotide sequence ID" value="NZ_BAAAUY010000010.1"/>
</dbReference>
<dbReference type="SUPFAM" id="SSF161098">
    <property type="entry name" value="MetI-like"/>
    <property type="match status" value="1"/>
</dbReference>
<reference evidence="9 10" key="1">
    <citation type="submission" date="2019-06" db="EMBL/GenBank/DDBJ databases">
        <title>Sequencing the genomes of 1000 actinobacteria strains.</title>
        <authorList>
            <person name="Klenk H.-P."/>
        </authorList>
    </citation>
    <scope>NUCLEOTIDE SEQUENCE [LARGE SCALE GENOMIC DNA]</scope>
    <source>
        <strain evidence="9 10">DSM 8803</strain>
    </source>
</reference>
<evidence type="ECO:0000256" key="6">
    <source>
        <dbReference type="ARBA" id="ARBA00023136"/>
    </source>
</evidence>
<feature type="transmembrane region" description="Helical" evidence="7">
    <location>
        <begin position="104"/>
        <end position="125"/>
    </location>
</feature>
<dbReference type="OrthoDB" id="9778910at2"/>
<dbReference type="CDD" id="cd06261">
    <property type="entry name" value="TM_PBP2"/>
    <property type="match status" value="1"/>
</dbReference>
<evidence type="ECO:0000256" key="7">
    <source>
        <dbReference type="RuleBase" id="RU363032"/>
    </source>
</evidence>
<feature type="transmembrane region" description="Helical" evidence="7">
    <location>
        <begin position="288"/>
        <end position="307"/>
    </location>
</feature>
<feature type="transmembrane region" description="Helical" evidence="7">
    <location>
        <begin position="242"/>
        <end position="268"/>
    </location>
</feature>
<dbReference type="Proteomes" id="UP000319094">
    <property type="component" value="Unassembled WGS sequence"/>
</dbReference>
<evidence type="ECO:0000256" key="4">
    <source>
        <dbReference type="ARBA" id="ARBA00022692"/>
    </source>
</evidence>